<dbReference type="EMBL" id="AAXT01000001">
    <property type="protein sequence ID" value="EDO08667.1"/>
    <property type="molecule type" value="Genomic_DNA"/>
</dbReference>
<keyword evidence="5 6" id="KW-0648">Protein biosynthesis</keyword>
<evidence type="ECO:0000256" key="5">
    <source>
        <dbReference type="ARBA" id="ARBA00022917"/>
    </source>
</evidence>
<evidence type="ECO:0000313" key="7">
    <source>
        <dbReference type="EMBL" id="BAN65931.1"/>
    </source>
</evidence>
<dbReference type="SUPFAM" id="SSF55418">
    <property type="entry name" value="eIF4e-like"/>
    <property type="match status" value="1"/>
</dbReference>
<dbReference type="GO" id="GO:0000340">
    <property type="term" value="F:RNA 7-methylguanosine cap binding"/>
    <property type="evidence" value="ECO:0007669"/>
    <property type="project" value="TreeGrafter"/>
</dbReference>
<dbReference type="GeneID" id="5480495"/>
<keyword evidence="2 6" id="KW-0396">Initiation factor</keyword>
<organism evidence="8 9">
    <name type="scientific">Babesia bovis</name>
    <dbReference type="NCBI Taxonomy" id="5865"/>
    <lineage>
        <taxon>Eukaryota</taxon>
        <taxon>Sar</taxon>
        <taxon>Alveolata</taxon>
        <taxon>Apicomplexa</taxon>
        <taxon>Aconoidasida</taxon>
        <taxon>Piroplasmida</taxon>
        <taxon>Babesiidae</taxon>
        <taxon>Babesia</taxon>
    </lineage>
</organism>
<reference evidence="7" key="3">
    <citation type="journal article" date="2014" name="BMC Genomics">
        <title>The Babesia bovis gene and promoter model: an update from full-length EST analysis.</title>
        <authorList>
            <person name="Yamagishi J."/>
            <person name="Wakaguri H."/>
            <person name="Yokoyama N."/>
            <person name="Yamashita R."/>
            <person name="Suzuki Y."/>
            <person name="Xuan X."/>
            <person name="Igarashi I."/>
        </authorList>
    </citation>
    <scope>NUCLEOTIDE SEQUENCE</scope>
    <source>
        <strain evidence="7">Texas</strain>
    </source>
</reference>
<dbReference type="InterPro" id="IPR001040">
    <property type="entry name" value="TIF_eIF_4E"/>
</dbReference>
<evidence type="ECO:0000256" key="3">
    <source>
        <dbReference type="ARBA" id="ARBA00022845"/>
    </source>
</evidence>
<dbReference type="EMBL" id="AK442137">
    <property type="protein sequence ID" value="BAN65931.1"/>
    <property type="molecule type" value="mRNA"/>
</dbReference>
<keyword evidence="4 6" id="KW-0694">RNA-binding</keyword>
<dbReference type="AlphaFoldDB" id="A7AQ33"/>
<dbReference type="eggNOG" id="KOG1670">
    <property type="taxonomic scope" value="Eukaryota"/>
</dbReference>
<dbReference type="PANTHER" id="PTHR11960:SF8">
    <property type="entry name" value="EUKARYOTIC TRANSLATION INITIATION FACTOR 4E1-RELATED"/>
    <property type="match status" value="1"/>
</dbReference>
<reference evidence="9" key="5">
    <citation type="journal article" date="2021" name="Int. J. Parasitol.">
        <title>Comparative analysis of gene expression between Babesia bovis blood stages and kinetes allowed by improved genome annotation.</title>
        <authorList>
            <person name="Ueti M.W."/>
            <person name="Johnson W.C."/>
            <person name="Kappmeyer L.S."/>
            <person name="Herndon D.R."/>
            <person name="Mousel M.R."/>
            <person name="Reif K.E."/>
            <person name="Taus N.S."/>
            <person name="Ifeonu O.O."/>
            <person name="Silva J.C."/>
            <person name="Suarez C.E."/>
            <person name="Brayton K.A."/>
        </authorList>
    </citation>
    <scope>NUCLEOTIDE SEQUENCE [LARGE SCALE GENOMIC DNA]</scope>
</reference>
<evidence type="ECO:0000256" key="4">
    <source>
        <dbReference type="ARBA" id="ARBA00022884"/>
    </source>
</evidence>
<proteinExistence type="evidence at transcript level"/>
<reference evidence="9" key="4">
    <citation type="journal article" date="2020" name="Data Brief">
        <title>Transcriptome dataset of Babesia bovis life stages within vertebrate and invertebrate hosts.</title>
        <authorList>
            <person name="Ueti M.W."/>
            <person name="Johnson W.C."/>
            <person name="Kappmeyer L.S."/>
            <person name="Herndon D.R."/>
            <person name="Mousel M.R."/>
            <person name="Reif K.E."/>
            <person name="Taus N.S."/>
            <person name="Ifeonu O.O."/>
            <person name="Silva J.C."/>
            <person name="Suarez C.E."/>
            <person name="Brayton K.A."/>
        </authorList>
    </citation>
    <scope>NUCLEOTIDE SEQUENCE [LARGE SCALE GENOMIC DNA]</scope>
</reference>
<dbReference type="InterPro" id="IPR023398">
    <property type="entry name" value="TIF_eIF4e-like"/>
</dbReference>
<keyword evidence="9" id="KW-1185">Reference proteome</keyword>
<evidence type="ECO:0000313" key="9">
    <source>
        <dbReference type="Proteomes" id="UP000002173"/>
    </source>
</evidence>
<dbReference type="GO" id="GO:0016281">
    <property type="term" value="C:eukaryotic translation initiation factor 4F complex"/>
    <property type="evidence" value="ECO:0007669"/>
    <property type="project" value="TreeGrafter"/>
</dbReference>
<dbReference type="KEGG" id="bbo:BBOV_III011150"/>
<dbReference type="GO" id="GO:0006417">
    <property type="term" value="P:regulation of translation"/>
    <property type="evidence" value="ECO:0007669"/>
    <property type="project" value="UniProtKB-KW"/>
</dbReference>
<dbReference type="Proteomes" id="UP000002173">
    <property type="component" value="Unassembled WGS sequence"/>
</dbReference>
<evidence type="ECO:0000256" key="6">
    <source>
        <dbReference type="RuleBase" id="RU004374"/>
    </source>
</evidence>
<dbReference type="Gene3D" id="3.30.760.10">
    <property type="entry name" value="RNA Cap, Translation Initiation Factor Eif4e"/>
    <property type="match status" value="1"/>
</dbReference>
<dbReference type="GO" id="GO:0003743">
    <property type="term" value="F:translation initiation factor activity"/>
    <property type="evidence" value="ECO:0007669"/>
    <property type="project" value="UniProtKB-KW"/>
</dbReference>
<sequence>MTAPKDSNAGTGPEIDSISPMLTFNKKSEDFKRVAELFETSNVDISTPMPLRNKWVIWEQIVKGQDSRNSNDYKCYTKPLVSFDSVQSFWNLWFNIPQPSELSTTQRLSRECTDGSNHIVDAIMVFRDGIEPMWEDSMNKDGGHFDYRFKPGDVSAATVDEYWNNIVLGLIGCSMPHANLINGVRLVDKLAGRFPVIRIEVWFQNLGDSNDATQLMKSIGTCMARRLDGSVGVIPKGDLKWH</sequence>
<evidence type="ECO:0000313" key="8">
    <source>
        <dbReference type="EMBL" id="EDO08667.1"/>
    </source>
</evidence>
<accession>A7AQ33</accession>
<dbReference type="RefSeq" id="XP_001612235.1">
    <property type="nucleotide sequence ID" value="XM_001612185.1"/>
</dbReference>
<dbReference type="VEuPathDB" id="PiroplasmaDB:BBOV_III011150"/>
<evidence type="ECO:0000256" key="2">
    <source>
        <dbReference type="ARBA" id="ARBA00022540"/>
    </source>
</evidence>
<name>A7AQ33_BABBO</name>
<dbReference type="STRING" id="5865.A7AQ33"/>
<comment type="similarity">
    <text evidence="1 6">Belongs to the eukaryotic initiation factor 4E family.</text>
</comment>
<dbReference type="Pfam" id="PF01652">
    <property type="entry name" value="IF4E"/>
    <property type="match status" value="1"/>
</dbReference>
<dbReference type="OMA" id="WVIWEQI"/>
<keyword evidence="3" id="KW-0810">Translation regulation</keyword>
<reference evidence="8" key="2">
    <citation type="submission" date="2007-08" db="EMBL/GenBank/DDBJ databases">
        <authorList>
            <person name="Nene V."/>
        </authorList>
    </citation>
    <scope>NUCLEOTIDE SEQUENCE</scope>
    <source>
        <strain evidence="8">T2Bo</strain>
    </source>
</reference>
<gene>
    <name evidence="7 8" type="ORF">BBOV_III011150</name>
</gene>
<dbReference type="PANTHER" id="PTHR11960">
    <property type="entry name" value="EUKARYOTIC TRANSLATION INITIATION FACTOR 4E RELATED"/>
    <property type="match status" value="1"/>
</dbReference>
<evidence type="ECO:0000256" key="1">
    <source>
        <dbReference type="ARBA" id="ARBA00009860"/>
    </source>
</evidence>
<reference evidence="8 9" key="1">
    <citation type="journal article" date="2007" name="PLoS Pathog.">
        <title>Genome sequence of Babesia bovis and comparative analysis of apicomplexan hemoprotozoa.</title>
        <authorList>
            <person name="Brayton K.A."/>
            <person name="Lau A.O.T."/>
            <person name="Herndon D.R."/>
            <person name="Hannick L."/>
            <person name="Kappmeyer L.S."/>
            <person name="Berens S.J."/>
            <person name="Bidwell S.L."/>
            <person name="Brown W.C."/>
            <person name="Crabtree J."/>
            <person name="Fadrosh D."/>
            <person name="Feldblum T."/>
            <person name="Forberger H.A."/>
            <person name="Haas B.J."/>
            <person name="Howell J.M."/>
            <person name="Khouri H."/>
            <person name="Koo H."/>
            <person name="Mann D.J."/>
            <person name="Norimine J."/>
            <person name="Paulsen I.T."/>
            <person name="Radune D."/>
            <person name="Ren Q."/>
            <person name="Smith R.K. Jr."/>
            <person name="Suarez C.E."/>
            <person name="White O."/>
            <person name="Wortman J.R."/>
            <person name="Knowles D.P. Jr."/>
            <person name="McElwain T.F."/>
            <person name="Nene V.M."/>
        </authorList>
    </citation>
    <scope>NUCLEOTIDE SEQUENCE [LARGE SCALE GENOMIC DNA]</scope>
    <source>
        <strain evidence="8">T2Bo</strain>
    </source>
</reference>
<protein>
    <submittedName>
        <fullName evidence="8">Translation initiation factor E4, putative</fullName>
    </submittedName>
</protein>
<dbReference type="FunCoup" id="A7AQ33">
    <property type="interactions" value="82"/>
</dbReference>